<proteinExistence type="inferred from homology"/>
<evidence type="ECO:0000256" key="11">
    <source>
        <dbReference type="ARBA" id="ARBA00022989"/>
    </source>
</evidence>
<dbReference type="Gene3D" id="2.60.40.830">
    <property type="entry name" value="Cytochrome f large domain"/>
    <property type="match status" value="1"/>
</dbReference>
<feature type="transmembrane region" description="Helical" evidence="17">
    <location>
        <begin position="12"/>
        <end position="32"/>
    </location>
</feature>
<keyword evidence="12 17" id="KW-0408">Iron</keyword>
<keyword evidence="13 17" id="KW-0793">Thylakoid</keyword>
<evidence type="ECO:0000256" key="5">
    <source>
        <dbReference type="ARBA" id="ARBA00022531"/>
    </source>
</evidence>
<feature type="binding site" description="axial binding residue" evidence="18">
    <location>
        <position position="60"/>
    </location>
    <ligand>
        <name>heme</name>
        <dbReference type="ChEBI" id="CHEBI:30413"/>
    </ligand>
    <ligandPart>
        <name>Fe</name>
        <dbReference type="ChEBI" id="CHEBI:18248"/>
    </ligandPart>
</feature>
<evidence type="ECO:0000256" key="3">
    <source>
        <dbReference type="ARBA" id="ARBA00013528"/>
    </source>
</evidence>
<dbReference type="Pfam" id="PF16639">
    <property type="entry name" value="Apocytochr_F_N"/>
    <property type="match status" value="1"/>
</dbReference>
<keyword evidence="11 17" id="KW-1133">Transmembrane helix</keyword>
<evidence type="ECO:0000256" key="7">
    <source>
        <dbReference type="ARBA" id="ARBA00022692"/>
    </source>
</evidence>
<evidence type="ECO:0000256" key="15">
    <source>
        <dbReference type="ARBA" id="ARBA00025834"/>
    </source>
</evidence>
<keyword evidence="7 17" id="KW-0812">Transmembrane</keyword>
<dbReference type="GO" id="GO:0005506">
    <property type="term" value="F:iron ion binding"/>
    <property type="evidence" value="ECO:0007669"/>
    <property type="project" value="InterPro"/>
</dbReference>
<evidence type="ECO:0000256" key="17">
    <source>
        <dbReference type="HAMAP-Rule" id="MF_00610"/>
    </source>
</evidence>
<evidence type="ECO:0000256" key="4">
    <source>
        <dbReference type="ARBA" id="ARBA00022448"/>
    </source>
</evidence>
<comment type="subunit">
    <text evidence="15 17">The 4 large subunits of the cytochrome b6-f complex are cytochrome b6, subunit IV (17 kDa polypeptide, PetD), cytochrome f and the Rieske protein, while the 4 small subunits are PetG, PetL, PetM and PetN. The complex functions as a dimer.</text>
</comment>
<dbReference type="PROSITE" id="PS51010">
    <property type="entry name" value="CYTF"/>
    <property type="match status" value="1"/>
</dbReference>
<accession>A0A345AIA1</accession>
<protein>
    <recommendedName>
        <fullName evidence="3 17">Cytochrome f</fullName>
    </recommendedName>
</protein>
<evidence type="ECO:0000256" key="2">
    <source>
        <dbReference type="ARBA" id="ARBA00008923"/>
    </source>
</evidence>
<dbReference type="Gene3D" id="1.20.5.700">
    <property type="entry name" value="Single helix bin"/>
    <property type="match status" value="1"/>
</dbReference>
<dbReference type="GO" id="GO:0009055">
    <property type="term" value="F:electron transfer activity"/>
    <property type="evidence" value="ECO:0007669"/>
    <property type="project" value="UniProtKB-UniRule"/>
</dbReference>
<keyword evidence="6 17" id="KW-0349">Heme</keyword>
<dbReference type="SUPFAM" id="SSF49441">
    <property type="entry name" value="Cytochrome f, large domain"/>
    <property type="match status" value="1"/>
</dbReference>
<dbReference type="InterPro" id="IPR024094">
    <property type="entry name" value="Cyt_f_lg_dom"/>
</dbReference>
<evidence type="ECO:0000256" key="12">
    <source>
        <dbReference type="ARBA" id="ARBA00023004"/>
    </source>
</evidence>
<dbReference type="RefSeq" id="YP_010199407.1">
    <property type="nucleotide sequence ID" value="NC_058670.1"/>
</dbReference>
<evidence type="ECO:0000256" key="13">
    <source>
        <dbReference type="ARBA" id="ARBA00023078"/>
    </source>
</evidence>
<feature type="domain" description="Cytochrome f large" evidence="19">
    <location>
        <begin position="37"/>
        <end position="191"/>
    </location>
</feature>
<organism evidence="20">
    <name type="scientific">Gracilariopsis tenuifrons</name>
    <dbReference type="NCBI Taxonomy" id="31472"/>
    <lineage>
        <taxon>Eukaryota</taxon>
        <taxon>Rhodophyta</taxon>
        <taxon>Florideophyceae</taxon>
        <taxon>Rhodymeniophycidae</taxon>
        <taxon>Gracilariales</taxon>
        <taxon>Gracilariaceae</taxon>
        <taxon>Gracilariopsis</taxon>
    </lineage>
</organism>
<evidence type="ECO:0000256" key="16">
    <source>
        <dbReference type="ARBA" id="ARBA00046266"/>
    </source>
</evidence>
<name>A0A345AIA1_9FLOR</name>
<evidence type="ECO:0000259" key="19">
    <source>
        <dbReference type="Pfam" id="PF16639"/>
    </source>
</evidence>
<gene>
    <name evidence="17 20" type="primary">petA</name>
</gene>
<geneLocation type="chloroplast" evidence="20"/>
<comment type="caution">
    <text evidence="17">Lacks conserved residue(s) required for the propagation of feature annotation.</text>
</comment>
<dbReference type="AlphaFoldDB" id="A0A345AIA1"/>
<dbReference type="InterPro" id="IPR024058">
    <property type="entry name" value="Cyt-f_TM"/>
</dbReference>
<feature type="binding site" description="covalent" evidence="17">
    <location>
        <position position="60"/>
    </location>
    <ligand>
        <name>heme</name>
        <dbReference type="ChEBI" id="CHEBI:30413"/>
    </ligand>
</feature>
<reference evidence="20" key="1">
    <citation type="journal article" date="2018" name="J. Phycol.">
        <title>Organellar genomics: a useful tool to study evolutionary relationships and molecular evolution in Gracilariaceae (Rhodophyta).</title>
        <authorList>
            <person name="Iha C."/>
            <person name="Grassa C.J."/>
            <person name="de M Lyra G."/>
            <person name="Davis C.C."/>
            <person name="Verbruggen H."/>
            <person name="Oliveira M.C."/>
        </authorList>
    </citation>
    <scope>NUCLEOTIDE SEQUENCE</scope>
    <source>
        <strain evidence="20">BG0039</strain>
    </source>
</reference>
<dbReference type="HAMAP" id="MF_00610">
    <property type="entry name" value="Cytb6_f_cytF"/>
    <property type="match status" value="1"/>
</dbReference>
<evidence type="ECO:0000256" key="8">
    <source>
        <dbReference type="ARBA" id="ARBA00022723"/>
    </source>
</evidence>
<dbReference type="PANTHER" id="PTHR33288">
    <property type="match status" value="1"/>
</dbReference>
<keyword evidence="20" id="KW-0150">Chloroplast</keyword>
<sequence length="320" mass="35517">MNNNYTQYFNTNIRYIIILITSIINLVLVQPITTHAFPIYAQQGYENPREATGRIVCANCHLAQKPIEIETPKTVLPNTVFEAIIKIPYDKNSKQVLGNGSKGSLNTGAVVILPEGFKLASKNLLTEELKEKTNNIYIQPYSTSKDNILVVGPVSGEKNQEIIFPILSPDPSKDKSVHFLKYPIYVGANRGRGQIYPTGDKTNNNTITASQKGKVIAINMLEKGGYNISIEKDNGEIYTEAIPPGLEPIVSNGSKVIANQNLTNDPNIGGFGQTETEIVLQSPLRIKNMIAFFFIVTLAQIFFVLKKKQWEKVQAAEINF</sequence>
<dbReference type="PRINTS" id="PR00610">
    <property type="entry name" value="CYTOCHROMEF"/>
</dbReference>
<keyword evidence="9 17" id="KW-0732">Signal</keyword>
<dbReference type="EMBL" id="MH396074">
    <property type="protein sequence ID" value="AXF36137.1"/>
    <property type="molecule type" value="Genomic_DNA"/>
</dbReference>
<feature type="transmembrane region" description="Helical" evidence="17">
    <location>
        <begin position="289"/>
        <end position="305"/>
    </location>
</feature>
<evidence type="ECO:0000256" key="18">
    <source>
        <dbReference type="PIRSR" id="PIRSR602325-50"/>
    </source>
</evidence>
<evidence type="ECO:0000313" key="20">
    <source>
        <dbReference type="EMBL" id="AXF36137.1"/>
    </source>
</evidence>
<keyword evidence="4 17" id="KW-0813">Transport</keyword>
<feature type="binding site" description="axial binding residue" evidence="17 18">
    <location>
        <position position="37"/>
    </location>
    <ligand>
        <name>heme</name>
        <dbReference type="ChEBI" id="CHEBI:30413"/>
    </ligand>
    <ligandPart>
        <name>Fe</name>
        <dbReference type="ChEBI" id="CHEBI:18248"/>
    </ligandPart>
</feature>
<comment type="subcellular location">
    <subcellularLocation>
        <location evidence="16">Plastid thylakoid membrane</location>
        <topology evidence="16">Single-pass membrane protein</topology>
    </subcellularLocation>
    <subcellularLocation>
        <location evidence="17">Plastid</location>
        <location evidence="17">Chloroplast thylakoid membrane</location>
        <topology evidence="17">Single-pass membrane protein</topology>
    </subcellularLocation>
</comment>
<keyword evidence="14 17" id="KW-0472">Membrane</keyword>
<dbReference type="GO" id="GO:0009535">
    <property type="term" value="C:chloroplast thylakoid membrane"/>
    <property type="evidence" value="ECO:0007669"/>
    <property type="project" value="UniProtKB-SubCell"/>
</dbReference>
<dbReference type="GO" id="GO:0020037">
    <property type="term" value="F:heme binding"/>
    <property type="evidence" value="ECO:0007669"/>
    <property type="project" value="InterPro"/>
</dbReference>
<evidence type="ECO:0000256" key="10">
    <source>
        <dbReference type="ARBA" id="ARBA00022982"/>
    </source>
</evidence>
<dbReference type="GeneID" id="68635537"/>
<evidence type="ECO:0000256" key="1">
    <source>
        <dbReference type="ARBA" id="ARBA00003068"/>
    </source>
</evidence>
<feature type="binding site" description="covalent" evidence="17 18">
    <location>
        <position position="57"/>
    </location>
    <ligand>
        <name>heme</name>
        <dbReference type="ChEBI" id="CHEBI:30413"/>
    </ligand>
</feature>
<feature type="binding site" description="axial binding residue" evidence="17 18">
    <location>
        <position position="61"/>
    </location>
    <ligand>
        <name>heme</name>
        <dbReference type="ChEBI" id="CHEBI:30413"/>
    </ligand>
    <ligandPart>
        <name>Fe</name>
        <dbReference type="ChEBI" id="CHEBI:18248"/>
    </ligandPart>
</feature>
<keyword evidence="20" id="KW-0934">Plastid</keyword>
<keyword evidence="5 17" id="KW-0602">Photosynthesis</keyword>
<comment type="cofactor">
    <cofactor evidence="17 18">
        <name>heme</name>
        <dbReference type="ChEBI" id="CHEBI:30413"/>
    </cofactor>
    <text evidence="17 18">Binds 1 heme group covalently.</text>
</comment>
<dbReference type="SUPFAM" id="SSF103431">
    <property type="entry name" value="Cytochrome f subunit of the cytochrome b6f complex, transmembrane anchor"/>
    <property type="match status" value="1"/>
</dbReference>
<evidence type="ECO:0000256" key="14">
    <source>
        <dbReference type="ARBA" id="ARBA00023136"/>
    </source>
</evidence>
<keyword evidence="10 17" id="KW-0249">Electron transport</keyword>
<comment type="similarity">
    <text evidence="2 17">Belongs to the cytochrome f family.</text>
</comment>
<dbReference type="InterPro" id="IPR011054">
    <property type="entry name" value="Rudment_hybrid_motif"/>
</dbReference>
<evidence type="ECO:0000256" key="9">
    <source>
        <dbReference type="ARBA" id="ARBA00022729"/>
    </source>
</evidence>
<dbReference type="Pfam" id="PF01333">
    <property type="entry name" value="Apocytochr_F_C"/>
    <property type="match status" value="1"/>
</dbReference>
<dbReference type="FunFam" id="2.60.40.830:FF:000001">
    <property type="entry name" value="Cytochrome f"/>
    <property type="match status" value="1"/>
</dbReference>
<dbReference type="InterPro" id="IPR036826">
    <property type="entry name" value="Cyt_f_lg_dom_sf"/>
</dbReference>
<dbReference type="Gene3D" id="2.40.50.100">
    <property type="match status" value="1"/>
</dbReference>
<dbReference type="InterPro" id="IPR002325">
    <property type="entry name" value="Cyt_f"/>
</dbReference>
<dbReference type="PANTHER" id="PTHR33288:SF10">
    <property type="entry name" value="CYTOCHROME F"/>
    <property type="match status" value="1"/>
</dbReference>
<comment type="function">
    <text evidence="1 17">Component of the cytochrome b6-f complex, which mediates electron transfer between photosystem II (PSII) and photosystem I (PSI), cyclic electron flow around PSI, and state transitions.</text>
</comment>
<evidence type="ECO:0000256" key="6">
    <source>
        <dbReference type="ARBA" id="ARBA00022617"/>
    </source>
</evidence>
<keyword evidence="8 17" id="KW-0479">Metal-binding</keyword>
<dbReference type="GO" id="GO:0015979">
    <property type="term" value="P:photosynthesis"/>
    <property type="evidence" value="ECO:0007669"/>
    <property type="project" value="UniProtKB-UniRule"/>
</dbReference>
<dbReference type="SUPFAM" id="SSF51246">
    <property type="entry name" value="Rudiment single hybrid motif"/>
    <property type="match status" value="1"/>
</dbReference>